<dbReference type="RefSeq" id="WP_201360188.1">
    <property type="nucleotide sequence ID" value="NZ_BNJJ01000002.1"/>
</dbReference>
<evidence type="ECO:0000256" key="1">
    <source>
        <dbReference type="ARBA" id="ARBA00004651"/>
    </source>
</evidence>
<name>A0ABQ3V8Q1_9CHLR</name>
<keyword evidence="4 6" id="KW-1133">Transmembrane helix</keyword>
<accession>A0ABQ3V8Q1</accession>
<gene>
    <name evidence="9" type="ORF">KSZ_05110</name>
</gene>
<feature type="domain" description="MacB-like periplasmic core" evidence="8">
    <location>
        <begin position="28"/>
        <end position="221"/>
    </location>
</feature>
<proteinExistence type="predicted"/>
<comment type="subcellular location">
    <subcellularLocation>
        <location evidence="1">Cell membrane</location>
        <topology evidence="1">Multi-pass membrane protein</topology>
    </subcellularLocation>
</comment>
<keyword evidence="10" id="KW-1185">Reference proteome</keyword>
<protein>
    <recommendedName>
        <fullName evidence="11">ABC3 transporter permease protein domain-containing protein</fullName>
    </recommendedName>
</protein>
<dbReference type="InterPro" id="IPR050250">
    <property type="entry name" value="Macrolide_Exporter_MacB"/>
</dbReference>
<evidence type="ECO:0000256" key="3">
    <source>
        <dbReference type="ARBA" id="ARBA00022692"/>
    </source>
</evidence>
<dbReference type="EMBL" id="BNJJ01000002">
    <property type="protein sequence ID" value="GHO82505.1"/>
    <property type="molecule type" value="Genomic_DNA"/>
</dbReference>
<keyword evidence="2" id="KW-1003">Cell membrane</keyword>
<keyword evidence="3 6" id="KW-0812">Transmembrane</keyword>
<sequence>MKLVRRSIRNVLRKPFKLMLVVTFLGASLMFVAVMVSLSSSAQQMLAAVHRQVGTAITIRPAQLGTPIPNSVVAKVKRVQEVTSTQSSVVRSYTDGILRGSFLTINGVSRDATDGTLGDGLTPALVAGRSFQDGDANAHVAMMSQSVAQVNHLHVGSTFTLNGTTFTLIGLYTTANPFDNGVIIIPMAAMQQVFKINGVDSITANVVSYEQVEIVAARLRSLLGRQFNVTTQTAEYSNAFNALRVAQNSIQAALVASFLIAAVVVVFAVLMLVRERTAEIATLKTIGASHMQVFRQFWTEILAMSAMAAALAVLLLVILGPFLSQKFDIDASSLANADGVSGLPNPAAAIKSPGISPAASGAAPSYLSNLHLAAASLNVQTLLTILGVGIGLALLASLIPIWFVVHLKPAEVLRRAHKMM</sequence>
<dbReference type="Proteomes" id="UP000635565">
    <property type="component" value="Unassembled WGS sequence"/>
</dbReference>
<dbReference type="Pfam" id="PF02687">
    <property type="entry name" value="FtsX"/>
    <property type="match status" value="1"/>
</dbReference>
<evidence type="ECO:0000256" key="4">
    <source>
        <dbReference type="ARBA" id="ARBA00022989"/>
    </source>
</evidence>
<dbReference type="PANTHER" id="PTHR30572">
    <property type="entry name" value="MEMBRANE COMPONENT OF TRANSPORTER-RELATED"/>
    <property type="match status" value="1"/>
</dbReference>
<dbReference type="InterPro" id="IPR025857">
    <property type="entry name" value="MacB_PCD"/>
</dbReference>
<evidence type="ECO:0000256" key="6">
    <source>
        <dbReference type="SAM" id="Phobius"/>
    </source>
</evidence>
<evidence type="ECO:0000313" key="10">
    <source>
        <dbReference type="Proteomes" id="UP000635565"/>
    </source>
</evidence>
<keyword evidence="5 6" id="KW-0472">Membrane</keyword>
<comment type="caution">
    <text evidence="9">The sequence shown here is derived from an EMBL/GenBank/DDBJ whole genome shotgun (WGS) entry which is preliminary data.</text>
</comment>
<dbReference type="Pfam" id="PF12704">
    <property type="entry name" value="MacB_PCD"/>
    <property type="match status" value="1"/>
</dbReference>
<feature type="domain" description="ABC3 transporter permease C-terminal" evidence="7">
    <location>
        <begin position="254"/>
        <end position="409"/>
    </location>
</feature>
<evidence type="ECO:0008006" key="11">
    <source>
        <dbReference type="Google" id="ProtNLM"/>
    </source>
</evidence>
<organism evidence="9 10">
    <name type="scientific">Dictyobacter formicarum</name>
    <dbReference type="NCBI Taxonomy" id="2778368"/>
    <lineage>
        <taxon>Bacteria</taxon>
        <taxon>Bacillati</taxon>
        <taxon>Chloroflexota</taxon>
        <taxon>Ktedonobacteria</taxon>
        <taxon>Ktedonobacterales</taxon>
        <taxon>Dictyobacteraceae</taxon>
        <taxon>Dictyobacter</taxon>
    </lineage>
</organism>
<feature type="transmembrane region" description="Helical" evidence="6">
    <location>
        <begin position="301"/>
        <end position="323"/>
    </location>
</feature>
<evidence type="ECO:0000256" key="5">
    <source>
        <dbReference type="ARBA" id="ARBA00023136"/>
    </source>
</evidence>
<feature type="transmembrane region" description="Helical" evidence="6">
    <location>
        <begin position="382"/>
        <end position="405"/>
    </location>
</feature>
<evidence type="ECO:0000256" key="2">
    <source>
        <dbReference type="ARBA" id="ARBA00022475"/>
    </source>
</evidence>
<evidence type="ECO:0000259" key="7">
    <source>
        <dbReference type="Pfam" id="PF02687"/>
    </source>
</evidence>
<dbReference type="InterPro" id="IPR003838">
    <property type="entry name" value="ABC3_permease_C"/>
</dbReference>
<evidence type="ECO:0000259" key="8">
    <source>
        <dbReference type="Pfam" id="PF12704"/>
    </source>
</evidence>
<dbReference type="PANTHER" id="PTHR30572:SF9">
    <property type="entry name" value="ABC TRANSPORTER PERMEASE PROTEIN"/>
    <property type="match status" value="1"/>
</dbReference>
<reference evidence="9 10" key="1">
    <citation type="journal article" date="2021" name="Int. J. Syst. Evol. Microbiol.">
        <title>Reticulibacter mediterranei gen. nov., sp. nov., within the new family Reticulibacteraceae fam. nov., and Ktedonospora formicarum gen. nov., sp. nov., Ktedonobacter robiniae sp. nov., Dictyobacter formicarum sp. nov. and Dictyobacter arantiisoli sp. nov., belonging to the class Ktedonobacteria.</title>
        <authorList>
            <person name="Yabe S."/>
            <person name="Zheng Y."/>
            <person name="Wang C.M."/>
            <person name="Sakai Y."/>
            <person name="Abe K."/>
            <person name="Yokota A."/>
            <person name="Donadio S."/>
            <person name="Cavaletti L."/>
            <person name="Monciardini P."/>
        </authorList>
    </citation>
    <scope>NUCLEOTIDE SEQUENCE [LARGE SCALE GENOMIC DNA]</scope>
    <source>
        <strain evidence="9 10">SOSP1-9</strain>
    </source>
</reference>
<evidence type="ECO:0000313" key="9">
    <source>
        <dbReference type="EMBL" id="GHO82505.1"/>
    </source>
</evidence>
<feature type="transmembrane region" description="Helical" evidence="6">
    <location>
        <begin position="252"/>
        <end position="273"/>
    </location>
</feature>